<feature type="transmembrane region" description="Helical" evidence="1">
    <location>
        <begin position="50"/>
        <end position="72"/>
    </location>
</feature>
<organism evidence="2 3">
    <name type="scientific">Moraxella porci DSM 25326</name>
    <dbReference type="NCBI Taxonomy" id="573983"/>
    <lineage>
        <taxon>Bacteria</taxon>
        <taxon>Pseudomonadati</taxon>
        <taxon>Pseudomonadota</taxon>
        <taxon>Gammaproteobacteria</taxon>
        <taxon>Moraxellales</taxon>
        <taxon>Moraxellaceae</taxon>
        <taxon>Moraxella</taxon>
    </lineage>
</organism>
<dbReference type="RefSeq" id="WP_078317408.1">
    <property type="nucleotide sequence ID" value="NZ_MUYV01000003.1"/>
</dbReference>
<evidence type="ECO:0000313" key="3">
    <source>
        <dbReference type="Proteomes" id="UP000190683"/>
    </source>
</evidence>
<keyword evidence="3" id="KW-1185">Reference proteome</keyword>
<evidence type="ECO:0000313" key="2">
    <source>
        <dbReference type="EMBL" id="OOS26043.1"/>
    </source>
</evidence>
<keyword evidence="1" id="KW-1133">Transmembrane helix</keyword>
<gene>
    <name evidence="2" type="ORF">B0681_03685</name>
</gene>
<feature type="transmembrane region" description="Helical" evidence="1">
    <location>
        <begin position="12"/>
        <end position="38"/>
    </location>
</feature>
<dbReference type="AlphaFoldDB" id="A0A1T0CUM6"/>
<reference evidence="2 3" key="1">
    <citation type="submission" date="2017-02" db="EMBL/GenBank/DDBJ databases">
        <title>Draft genome sequence of Moraxella porci CCUG 54912T type strain.</title>
        <authorList>
            <person name="Salva-Serra F."/>
            <person name="Engstrom-Jakobsson H."/>
            <person name="Thorell K."/>
            <person name="Jaen-Luchoro D."/>
            <person name="Gonzales-Siles L."/>
            <person name="Karlsson R."/>
            <person name="Yazdan S."/>
            <person name="Boulund F."/>
            <person name="Johnning A."/>
            <person name="Engstrand L."/>
            <person name="Kristiansson E."/>
            <person name="Moore E."/>
        </authorList>
    </citation>
    <scope>NUCLEOTIDE SEQUENCE [LARGE SCALE GENOMIC DNA]</scope>
    <source>
        <strain evidence="2 3">CCUG 54912</strain>
    </source>
</reference>
<keyword evidence="1" id="KW-0812">Transmembrane</keyword>
<comment type="caution">
    <text evidence="2">The sequence shown here is derived from an EMBL/GenBank/DDBJ whole genome shotgun (WGS) entry which is preliminary data.</text>
</comment>
<proteinExistence type="predicted"/>
<dbReference type="STRING" id="573983.B0681_03685"/>
<dbReference type="Proteomes" id="UP000190683">
    <property type="component" value="Unassembled WGS sequence"/>
</dbReference>
<dbReference type="Pfam" id="PF11391">
    <property type="entry name" value="DUF2798"/>
    <property type="match status" value="1"/>
</dbReference>
<keyword evidence="1" id="KW-0472">Membrane</keyword>
<protein>
    <recommendedName>
        <fullName evidence="4">DUF2798 domain-containing protein</fullName>
    </recommendedName>
</protein>
<evidence type="ECO:0000256" key="1">
    <source>
        <dbReference type="SAM" id="Phobius"/>
    </source>
</evidence>
<dbReference type="InterPro" id="IPR021529">
    <property type="entry name" value="DUF2798"/>
</dbReference>
<evidence type="ECO:0008006" key="4">
    <source>
        <dbReference type="Google" id="ProtNLM"/>
    </source>
</evidence>
<accession>A0A1T0CUM6</accession>
<dbReference type="EMBL" id="MUYV01000003">
    <property type="protein sequence ID" value="OOS26043.1"/>
    <property type="molecule type" value="Genomic_DNA"/>
</dbReference>
<name>A0A1T0CUM6_9GAMM</name>
<sequence>MRPTQRFAVIPARFAHIAFAFYMAGIMAFLMSIILVWINTGWDDGFFDRVLHSYVISMPIAGCCVIMVRPLVQKLINFTVKSQDPP</sequence>